<keyword evidence="3" id="KW-0150">Chloroplast</keyword>
<dbReference type="SUPFAM" id="SSF82649">
    <property type="entry name" value="SufE/NifU"/>
    <property type="match status" value="1"/>
</dbReference>
<protein>
    <recommendedName>
        <fullName evidence="5">Fe-S metabolism associated domain-containing protein</fullName>
    </recommendedName>
</protein>
<evidence type="ECO:0000313" key="7">
    <source>
        <dbReference type="Proteomes" id="UP001054252"/>
    </source>
</evidence>
<name>A0AAV5JJ99_9ROSI</name>
<evidence type="ECO:0000256" key="3">
    <source>
        <dbReference type="ARBA" id="ARBA00022528"/>
    </source>
</evidence>
<evidence type="ECO:0000259" key="5">
    <source>
        <dbReference type="Pfam" id="PF02657"/>
    </source>
</evidence>
<dbReference type="PANTHER" id="PTHR43597">
    <property type="entry name" value="SULFUR ACCEPTOR PROTEIN CSDE"/>
    <property type="match status" value="1"/>
</dbReference>
<dbReference type="InterPro" id="IPR003808">
    <property type="entry name" value="Fe-S_metab-assoc_dom"/>
</dbReference>
<dbReference type="EMBL" id="BPVZ01000041">
    <property type="protein sequence ID" value="GKV14614.1"/>
    <property type="molecule type" value="Genomic_DNA"/>
</dbReference>
<evidence type="ECO:0000313" key="6">
    <source>
        <dbReference type="EMBL" id="GKV14614.1"/>
    </source>
</evidence>
<keyword evidence="7" id="KW-1185">Reference proteome</keyword>
<proteinExistence type="inferred from homology"/>
<dbReference type="Gene3D" id="3.90.1010.10">
    <property type="match status" value="1"/>
</dbReference>
<gene>
    <name evidence="6" type="ORF">SLEP1_g25457</name>
</gene>
<dbReference type="Pfam" id="PF02657">
    <property type="entry name" value="SufE"/>
    <property type="match status" value="1"/>
</dbReference>
<dbReference type="GO" id="GO:0008047">
    <property type="term" value="F:enzyme activator activity"/>
    <property type="evidence" value="ECO:0007669"/>
    <property type="project" value="UniProtKB-ARBA"/>
</dbReference>
<accession>A0AAV5JJ99</accession>
<comment type="caution">
    <text evidence="6">The sequence shown here is derived from an EMBL/GenBank/DDBJ whole genome shotgun (WGS) entry which is preliminary data.</text>
</comment>
<dbReference type="GO" id="GO:0051176">
    <property type="term" value="P:positive regulation of sulfur metabolic process"/>
    <property type="evidence" value="ECO:0007669"/>
    <property type="project" value="UniProtKB-ARBA"/>
</dbReference>
<dbReference type="PANTHER" id="PTHR43597:SF5">
    <property type="entry name" value="SUFE-LIKE PROTEIN 2, CHLOROPLASTIC"/>
    <property type="match status" value="1"/>
</dbReference>
<comment type="similarity">
    <text evidence="2">Belongs to the SufE family.</text>
</comment>
<dbReference type="GO" id="GO:0016226">
    <property type="term" value="P:iron-sulfur cluster assembly"/>
    <property type="evidence" value="ECO:0007669"/>
    <property type="project" value="UniProtKB-ARBA"/>
</dbReference>
<sequence length="235" mass="26428">MVSTTAMTCLCFSSSISFVKRRDSVSENCRTGLNTRGKSRFPFKSLKWTQESDLNHMLAVSCSGTIETPARTAGGQVPEKVRLLALEFESLTEPIDRVKRLLHYAAVLQPFDESARVPENKVTGCTTQVWLVARMDKNGKVRFRADSDSEITKGFCSCLIWMLDGADPEEVVGVKGEDLAEMNVGVHGKEQSRVNTWHNVLMGMQKRTRDLVAERGDGKSPFPLRISRYRDLYFQ</sequence>
<feature type="domain" description="Fe-S metabolism associated" evidence="5">
    <location>
        <begin position="87"/>
        <end position="206"/>
    </location>
</feature>
<reference evidence="6 7" key="1">
    <citation type="journal article" date="2021" name="Commun. Biol.">
        <title>The genome of Shorea leprosula (Dipterocarpaceae) highlights the ecological relevance of drought in aseasonal tropical rainforests.</title>
        <authorList>
            <person name="Ng K.K.S."/>
            <person name="Kobayashi M.J."/>
            <person name="Fawcett J.A."/>
            <person name="Hatakeyama M."/>
            <person name="Paape T."/>
            <person name="Ng C.H."/>
            <person name="Ang C.C."/>
            <person name="Tnah L.H."/>
            <person name="Lee C.T."/>
            <person name="Nishiyama T."/>
            <person name="Sese J."/>
            <person name="O'Brien M.J."/>
            <person name="Copetti D."/>
            <person name="Mohd Noor M.I."/>
            <person name="Ong R.C."/>
            <person name="Putra M."/>
            <person name="Sireger I.Z."/>
            <person name="Indrioko S."/>
            <person name="Kosugi Y."/>
            <person name="Izuno A."/>
            <person name="Isagi Y."/>
            <person name="Lee S.L."/>
            <person name="Shimizu K.K."/>
        </authorList>
    </citation>
    <scope>NUCLEOTIDE SEQUENCE [LARGE SCALE GENOMIC DNA]</scope>
    <source>
        <strain evidence="6">214</strain>
    </source>
</reference>
<comment type="subcellular location">
    <subcellularLocation>
        <location evidence="1">Plastid</location>
        <location evidence="1">Chloroplast</location>
    </subcellularLocation>
</comment>
<dbReference type="FunFam" id="3.90.1010.10:FF:000010">
    <property type="entry name" value="Quinolinate synthase, chloroplastic"/>
    <property type="match status" value="1"/>
</dbReference>
<organism evidence="6 7">
    <name type="scientific">Rubroshorea leprosula</name>
    <dbReference type="NCBI Taxonomy" id="152421"/>
    <lineage>
        <taxon>Eukaryota</taxon>
        <taxon>Viridiplantae</taxon>
        <taxon>Streptophyta</taxon>
        <taxon>Embryophyta</taxon>
        <taxon>Tracheophyta</taxon>
        <taxon>Spermatophyta</taxon>
        <taxon>Magnoliopsida</taxon>
        <taxon>eudicotyledons</taxon>
        <taxon>Gunneridae</taxon>
        <taxon>Pentapetalae</taxon>
        <taxon>rosids</taxon>
        <taxon>malvids</taxon>
        <taxon>Malvales</taxon>
        <taxon>Dipterocarpaceae</taxon>
        <taxon>Rubroshorea</taxon>
    </lineage>
</organism>
<evidence type="ECO:0000256" key="1">
    <source>
        <dbReference type="ARBA" id="ARBA00004229"/>
    </source>
</evidence>
<evidence type="ECO:0000256" key="4">
    <source>
        <dbReference type="ARBA" id="ARBA00022640"/>
    </source>
</evidence>
<dbReference type="AlphaFoldDB" id="A0AAV5JJ99"/>
<dbReference type="Proteomes" id="UP001054252">
    <property type="component" value="Unassembled WGS sequence"/>
</dbReference>
<dbReference type="GO" id="GO:0009507">
    <property type="term" value="C:chloroplast"/>
    <property type="evidence" value="ECO:0007669"/>
    <property type="project" value="UniProtKB-SubCell"/>
</dbReference>
<keyword evidence="4" id="KW-0934">Plastid</keyword>
<evidence type="ECO:0000256" key="2">
    <source>
        <dbReference type="ARBA" id="ARBA00010282"/>
    </source>
</evidence>